<dbReference type="SUPFAM" id="SSF51120">
    <property type="entry name" value="beta-Roll"/>
    <property type="match status" value="1"/>
</dbReference>
<dbReference type="AlphaFoldDB" id="A0A4V1RJ79"/>
<evidence type="ECO:0000313" key="2">
    <source>
        <dbReference type="Proteomes" id="UP000289411"/>
    </source>
</evidence>
<gene>
    <name evidence="1" type="ORF">D3272_00350</name>
</gene>
<sequence>MSSTDSQPVTHAYFDSSAVFEPADGPGTVLITGTATNATDIANIEISDGGTPLASTGGFQSSNAKWGVIATLPAGKHILTATVTELTGASYTINSPYRLVTGIQNQPYVYQELDENSSGVFTRISNYDGSGTLVSQTAVALNGDAAAPLSIAFDPTATFAGSTEALLTGTTSAYGSTSAIEIFDGSAASTVDPASGALLSSAKPLGYATLGTDGTWSFDAHVAPGTHVFTAVAMGVSGQVASSQSSFTITAGVVGSPYVYQEVDHGASGGVAATTSYAADGSVVGRSNNGGPTINGGSSTGAVIRSAYDDVMTGDGTGDTTFLFRHGFGQDEVTNFQYLSAAQSPTGIEHDVLSLPQSVFSTLAQVMHHTTTALDGSAVIHLSRTDTIKLDGVTKADLITHPNVFRFHG</sequence>
<organism evidence="1 2">
    <name type="scientific">Lichenibacterium ramalinae</name>
    <dbReference type="NCBI Taxonomy" id="2316527"/>
    <lineage>
        <taxon>Bacteria</taxon>
        <taxon>Pseudomonadati</taxon>
        <taxon>Pseudomonadota</taxon>
        <taxon>Alphaproteobacteria</taxon>
        <taxon>Hyphomicrobiales</taxon>
        <taxon>Lichenihabitantaceae</taxon>
        <taxon>Lichenibacterium</taxon>
    </lineage>
</organism>
<reference evidence="1 2" key="2">
    <citation type="submission" date="2019-02" db="EMBL/GenBank/DDBJ databases">
        <title>'Lichenibacterium ramalinii' gen. nov. sp. nov., 'Lichenibacterium minor' gen. nov. sp. nov.</title>
        <authorList>
            <person name="Pankratov T."/>
        </authorList>
    </citation>
    <scope>NUCLEOTIDE SEQUENCE [LARGE SCALE GENOMIC DNA]</scope>
    <source>
        <strain evidence="1 2">RmlP001</strain>
    </source>
</reference>
<dbReference type="Proteomes" id="UP000289411">
    <property type="component" value="Unassembled WGS sequence"/>
</dbReference>
<proteinExistence type="predicted"/>
<keyword evidence="2" id="KW-1185">Reference proteome</keyword>
<dbReference type="InterPro" id="IPR011049">
    <property type="entry name" value="Serralysin-like_metalloprot_C"/>
</dbReference>
<name>A0A4V1RJ79_9HYPH</name>
<reference evidence="1 2" key="1">
    <citation type="submission" date="2018-09" db="EMBL/GenBank/DDBJ databases">
        <authorList>
            <person name="Grouzdev D.S."/>
            <person name="Krutkina M.S."/>
        </authorList>
    </citation>
    <scope>NUCLEOTIDE SEQUENCE [LARGE SCALE GENOMIC DNA]</scope>
    <source>
        <strain evidence="1 2">RmlP001</strain>
    </source>
</reference>
<comment type="caution">
    <text evidence="1">The sequence shown here is derived from an EMBL/GenBank/DDBJ whole genome shotgun (WGS) entry which is preliminary data.</text>
</comment>
<dbReference type="EMBL" id="QYBC01000001">
    <property type="protein sequence ID" value="RYB07620.1"/>
    <property type="molecule type" value="Genomic_DNA"/>
</dbReference>
<evidence type="ECO:0008006" key="3">
    <source>
        <dbReference type="Google" id="ProtNLM"/>
    </source>
</evidence>
<dbReference type="OrthoDB" id="475207at2"/>
<accession>A0A4V1RJ79</accession>
<dbReference type="RefSeq" id="WP_129217088.1">
    <property type="nucleotide sequence ID" value="NZ_QYBC01000001.1"/>
</dbReference>
<evidence type="ECO:0000313" key="1">
    <source>
        <dbReference type="EMBL" id="RYB07620.1"/>
    </source>
</evidence>
<protein>
    <recommendedName>
        <fullName evidence="3">Bacterial Ig-like domain-containing protein</fullName>
    </recommendedName>
</protein>